<dbReference type="Gene3D" id="3.90.1140.10">
    <property type="entry name" value="Cyclic phosphodiesterase"/>
    <property type="match status" value="1"/>
</dbReference>
<feature type="region of interest" description="Disordered" evidence="3">
    <location>
        <begin position="124"/>
        <end position="147"/>
    </location>
</feature>
<dbReference type="EC" id="3.1.4.58" evidence="2"/>
<feature type="active site" description="Proton donor" evidence="2">
    <location>
        <position position="41"/>
    </location>
</feature>
<dbReference type="GO" id="GO:0004113">
    <property type="term" value="F:2',3'-cyclic-nucleotide 3'-phosphodiesterase activity"/>
    <property type="evidence" value="ECO:0007669"/>
    <property type="project" value="InterPro"/>
</dbReference>
<proteinExistence type="inferred from homology"/>
<keyword evidence="5" id="KW-0436">Ligase</keyword>
<feature type="domain" description="Phosphoesterase HXTX" evidence="4">
    <location>
        <begin position="9"/>
        <end position="84"/>
    </location>
</feature>
<evidence type="ECO:0000256" key="1">
    <source>
        <dbReference type="ARBA" id="ARBA00022801"/>
    </source>
</evidence>
<dbReference type="PANTHER" id="PTHR35561:SF1">
    <property type="entry name" value="RNA 2',3'-CYCLIC PHOSPHODIESTERASE"/>
    <property type="match status" value="1"/>
</dbReference>
<dbReference type="PANTHER" id="PTHR35561">
    <property type="entry name" value="RNA 2',3'-CYCLIC PHOSPHODIESTERASE"/>
    <property type="match status" value="1"/>
</dbReference>
<comment type="catalytic activity">
    <reaction evidence="2">
        <text>a 3'-end 2',3'-cyclophospho-ribonucleotide-RNA + H2O = a 3'-end 2'-phospho-ribonucleotide-RNA + H(+)</text>
        <dbReference type="Rhea" id="RHEA:11828"/>
        <dbReference type="Rhea" id="RHEA-COMP:10464"/>
        <dbReference type="Rhea" id="RHEA-COMP:17353"/>
        <dbReference type="ChEBI" id="CHEBI:15377"/>
        <dbReference type="ChEBI" id="CHEBI:15378"/>
        <dbReference type="ChEBI" id="CHEBI:83064"/>
        <dbReference type="ChEBI" id="CHEBI:173113"/>
        <dbReference type="EC" id="3.1.4.58"/>
    </reaction>
</comment>
<dbReference type="NCBIfam" id="TIGR02258">
    <property type="entry name" value="2_5_ligase"/>
    <property type="match status" value="1"/>
</dbReference>
<evidence type="ECO:0000259" key="4">
    <source>
        <dbReference type="Pfam" id="PF02834"/>
    </source>
</evidence>
<dbReference type="EMBL" id="FXAC01000007">
    <property type="protein sequence ID" value="SMF05375.1"/>
    <property type="molecule type" value="Genomic_DNA"/>
</dbReference>
<protein>
    <recommendedName>
        <fullName evidence="2">RNA 2',3'-cyclic phosphodiesterase</fullName>
        <shortName evidence="2">RNA 2',3'-CPDase</shortName>
        <ecNumber evidence="2">3.1.4.58</ecNumber>
    </recommendedName>
</protein>
<dbReference type="Pfam" id="PF02834">
    <property type="entry name" value="LigT_PEase"/>
    <property type="match status" value="1"/>
</dbReference>
<dbReference type="HAMAP" id="MF_01940">
    <property type="entry name" value="RNA_CPDase"/>
    <property type="match status" value="1"/>
</dbReference>
<evidence type="ECO:0000256" key="2">
    <source>
        <dbReference type="HAMAP-Rule" id="MF_01940"/>
    </source>
</evidence>
<evidence type="ECO:0000313" key="6">
    <source>
        <dbReference type="Proteomes" id="UP000192929"/>
    </source>
</evidence>
<feature type="compositionally biased region" description="Basic residues" evidence="3">
    <location>
        <begin position="131"/>
        <end position="140"/>
    </location>
</feature>
<evidence type="ECO:0000256" key="3">
    <source>
        <dbReference type="SAM" id="MobiDB-lite"/>
    </source>
</evidence>
<dbReference type="AlphaFoldDB" id="A0A1X7CYF4"/>
<keyword evidence="1 2" id="KW-0378">Hydrolase</keyword>
<dbReference type="Proteomes" id="UP000192929">
    <property type="component" value="Unassembled WGS sequence"/>
</dbReference>
<reference evidence="6" key="1">
    <citation type="submission" date="2017-04" db="EMBL/GenBank/DDBJ databases">
        <authorList>
            <person name="Varghese N."/>
            <person name="Submissions S."/>
        </authorList>
    </citation>
    <scope>NUCLEOTIDE SEQUENCE [LARGE SCALE GENOMIC DNA]</scope>
    <source>
        <strain evidence="6">NIO-1021</strain>
    </source>
</reference>
<dbReference type="InterPro" id="IPR004175">
    <property type="entry name" value="RNA_CPDase"/>
</dbReference>
<accession>A0A1X7CYF4</accession>
<organism evidence="5 6">
    <name type="scientific">Kocuria marina subsp. indica</name>
    <dbReference type="NCBI Taxonomy" id="1049583"/>
    <lineage>
        <taxon>Bacteria</taxon>
        <taxon>Bacillati</taxon>
        <taxon>Actinomycetota</taxon>
        <taxon>Actinomycetes</taxon>
        <taxon>Micrococcales</taxon>
        <taxon>Micrococcaceae</taxon>
        <taxon>Kocuria</taxon>
    </lineage>
</organism>
<dbReference type="GO" id="GO:0016874">
    <property type="term" value="F:ligase activity"/>
    <property type="evidence" value="ECO:0007669"/>
    <property type="project" value="UniProtKB-KW"/>
</dbReference>
<dbReference type="SUPFAM" id="SSF55144">
    <property type="entry name" value="LigT-like"/>
    <property type="match status" value="1"/>
</dbReference>
<name>A0A1X7CYF4_9MICC</name>
<dbReference type="InterPro" id="IPR014051">
    <property type="entry name" value="Phosphoesterase_HXTX"/>
</dbReference>
<keyword evidence="6" id="KW-1185">Reference proteome</keyword>
<gene>
    <name evidence="5" type="ORF">SAMN06296028_1074</name>
</gene>
<dbReference type="RefSeq" id="WP_085106732.1">
    <property type="nucleotide sequence ID" value="NZ_FXAC01000007.1"/>
</dbReference>
<feature type="short sequence motif" description="HXTX 1" evidence="2">
    <location>
        <begin position="41"/>
        <end position="44"/>
    </location>
</feature>
<dbReference type="InterPro" id="IPR009097">
    <property type="entry name" value="Cyclic_Pdiesterase"/>
</dbReference>
<feature type="short sequence motif" description="HXTX 2" evidence="2">
    <location>
        <begin position="118"/>
        <end position="121"/>
    </location>
</feature>
<sequence length="213" mass="23372">MRLFAAVHPTRAAREHLIGALREVRELTGTALRWGDPEQWHVTLAFYGEQPEAAVPELGELLSDVARDHAPLTVCLRGAGSFSGTTLWMGVGSASDALVELMHACSLDPEERARQRAHLTVARMSRAERTRKARERRRSSRTVARPGPELAHVVHALSVYEGPAWTVSELSLVSSELGEGRGGGALHRTVQRFRLSERVASDAPGRMPEEGCR</sequence>
<dbReference type="GO" id="GO:0008664">
    <property type="term" value="F:RNA 2',3'-cyclic 3'-phosphodiesterase activity"/>
    <property type="evidence" value="ECO:0007669"/>
    <property type="project" value="UniProtKB-EC"/>
</dbReference>
<feature type="active site" description="Proton acceptor" evidence="2">
    <location>
        <position position="118"/>
    </location>
</feature>
<comment type="similarity">
    <text evidence="2">Belongs to the 2H phosphoesterase superfamily. ThpR family.</text>
</comment>
<evidence type="ECO:0000313" key="5">
    <source>
        <dbReference type="EMBL" id="SMF05375.1"/>
    </source>
</evidence>
<comment type="function">
    <text evidence="2">Hydrolyzes RNA 2',3'-cyclic phosphodiester to an RNA 2'-phosphomonoester.</text>
</comment>